<proteinExistence type="predicted"/>
<accession>A0A6J7AVG4</accession>
<dbReference type="AlphaFoldDB" id="A0A6J7AVG4"/>
<reference evidence="1" key="1">
    <citation type="submission" date="2020-05" db="EMBL/GenBank/DDBJ databases">
        <authorList>
            <person name="Chiriac C."/>
            <person name="Salcher M."/>
            <person name="Ghai R."/>
            <person name="Kavagutti S V."/>
        </authorList>
    </citation>
    <scope>NUCLEOTIDE SEQUENCE</scope>
</reference>
<organism evidence="1">
    <name type="scientific">freshwater metagenome</name>
    <dbReference type="NCBI Taxonomy" id="449393"/>
    <lineage>
        <taxon>unclassified sequences</taxon>
        <taxon>metagenomes</taxon>
        <taxon>ecological metagenomes</taxon>
    </lineage>
</organism>
<gene>
    <name evidence="1" type="ORF">UFOPK3227_00001</name>
</gene>
<protein>
    <submittedName>
        <fullName evidence="1">Unannotated protein</fullName>
    </submittedName>
</protein>
<sequence length="85" mass="9010">MNNIAVKKYLTGKRPPPAACGEGSIPHSYASTFALLYRFGPVTAAATIEIKPKPKPIAPITRIGTYGFTIRESTGLGVAGHNLQI</sequence>
<name>A0A6J7AVG4_9ZZZZ</name>
<dbReference type="EMBL" id="CAFAHD010000001">
    <property type="protein sequence ID" value="CAB4836994.1"/>
    <property type="molecule type" value="Genomic_DNA"/>
</dbReference>
<evidence type="ECO:0000313" key="1">
    <source>
        <dbReference type="EMBL" id="CAB4836994.1"/>
    </source>
</evidence>